<evidence type="ECO:0000313" key="2">
    <source>
        <dbReference type="EMBL" id="GAA0714687.1"/>
    </source>
</evidence>
<dbReference type="EMBL" id="BAAAEU010000008">
    <property type="protein sequence ID" value="GAA0714687.1"/>
    <property type="molecule type" value="Genomic_DNA"/>
</dbReference>
<name>A0ABN1IIL8_9GAMM</name>
<dbReference type="Proteomes" id="UP001501523">
    <property type="component" value="Unassembled WGS sequence"/>
</dbReference>
<evidence type="ECO:0000256" key="1">
    <source>
        <dbReference type="SAM" id="Phobius"/>
    </source>
</evidence>
<keyword evidence="1" id="KW-0812">Transmembrane</keyword>
<keyword evidence="1" id="KW-0472">Membrane</keyword>
<gene>
    <name evidence="2" type="ORF">GCM10009105_19460</name>
</gene>
<proteinExistence type="predicted"/>
<dbReference type="InterPro" id="IPR018721">
    <property type="entry name" value="DUF2252"/>
</dbReference>
<dbReference type="PANTHER" id="PTHR39441:SF1">
    <property type="entry name" value="DUF2252 DOMAIN-CONTAINING PROTEIN"/>
    <property type="match status" value="1"/>
</dbReference>
<sequence length="438" mass="48154">MRQHAPRKAHADWKVATRGRDVLGILRESERGRVAELLPIRHARMLQSPFAFYRGGAAIMGADLARTPVTGLRVQAGGDCHPANFGGFATPERRLLFDVNDFDETLPAPWEWDLKRLAAGFVVASRGNGIGEARSREIVESAVRGYRERMHAVAGETALQVWYARVDLDALPSITGDPTIFEFARRDVRQALADAHVESHVPVRHVRSGSGLALVDHPPLLYHLKGAHDQHLRRLLGAALKRYRESLADERRVLFDRYRLADLAIKVVGVGSVGTLCAVALFVAGKDDTLLLQVKEARRSVLEAHAGKSRYGDHGQRVVVGQRLMQAASDVFLGWCPGSAERHFYVRQLNDAKLKPLIERFDARQMAEYALVCGTVLANAHARSGPAAAIAAYLGRGRHFDACMADFAHAYADQNEADYARFKKAALGGEIEVATGPV</sequence>
<keyword evidence="1" id="KW-1133">Transmembrane helix</keyword>
<comment type="caution">
    <text evidence="2">The sequence shown here is derived from an EMBL/GenBank/DDBJ whole genome shotgun (WGS) entry which is preliminary data.</text>
</comment>
<accession>A0ABN1IIL8</accession>
<protein>
    <submittedName>
        <fullName evidence="2">DUF2252 domain-containing protein</fullName>
    </submittedName>
</protein>
<evidence type="ECO:0000313" key="3">
    <source>
        <dbReference type="Proteomes" id="UP001501523"/>
    </source>
</evidence>
<feature type="transmembrane region" description="Helical" evidence="1">
    <location>
        <begin position="263"/>
        <end position="285"/>
    </location>
</feature>
<dbReference type="Pfam" id="PF10009">
    <property type="entry name" value="DUF2252"/>
    <property type="match status" value="1"/>
</dbReference>
<organism evidence="2 3">
    <name type="scientific">Dokdonella soli</name>
    <dbReference type="NCBI Taxonomy" id="529810"/>
    <lineage>
        <taxon>Bacteria</taxon>
        <taxon>Pseudomonadati</taxon>
        <taxon>Pseudomonadota</taxon>
        <taxon>Gammaproteobacteria</taxon>
        <taxon>Lysobacterales</taxon>
        <taxon>Rhodanobacteraceae</taxon>
        <taxon>Dokdonella</taxon>
    </lineage>
</organism>
<reference evidence="2 3" key="1">
    <citation type="journal article" date="2019" name="Int. J. Syst. Evol. Microbiol.">
        <title>The Global Catalogue of Microorganisms (GCM) 10K type strain sequencing project: providing services to taxonomists for standard genome sequencing and annotation.</title>
        <authorList>
            <consortium name="The Broad Institute Genomics Platform"/>
            <consortium name="The Broad Institute Genome Sequencing Center for Infectious Disease"/>
            <person name="Wu L."/>
            <person name="Ma J."/>
        </authorList>
    </citation>
    <scope>NUCLEOTIDE SEQUENCE [LARGE SCALE GENOMIC DNA]</scope>
    <source>
        <strain evidence="2 3">JCM 15421</strain>
    </source>
</reference>
<dbReference type="PANTHER" id="PTHR39441">
    <property type="entry name" value="DUF2252 DOMAIN-CONTAINING PROTEIN"/>
    <property type="match status" value="1"/>
</dbReference>
<keyword evidence="3" id="KW-1185">Reference proteome</keyword>